<gene>
    <name evidence="7" type="ORF">KXJ70_13305</name>
</gene>
<evidence type="ECO:0000256" key="3">
    <source>
        <dbReference type="ARBA" id="ARBA00022692"/>
    </source>
</evidence>
<dbReference type="EMBL" id="JAHWDQ010000003">
    <property type="protein sequence ID" value="MBW2941767.1"/>
    <property type="molecule type" value="Genomic_DNA"/>
</dbReference>
<protein>
    <submittedName>
        <fullName evidence="7">LysE family translocator</fullName>
    </submittedName>
</protein>
<comment type="caution">
    <text evidence="7">The sequence shown here is derived from an EMBL/GenBank/DDBJ whole genome shotgun (WGS) entry which is preliminary data.</text>
</comment>
<feature type="transmembrane region" description="Helical" evidence="6">
    <location>
        <begin position="148"/>
        <end position="168"/>
    </location>
</feature>
<sequence>MNLVEIVILFSAMVALSLVPSASVALVVVRSSTAGFLNGVAVATGIVVGDLVFVFLAIFGMAALADVMGSLFLGLRYMASVYLIWFGISLLRSKPSSLVAASTRSGSTLSASFLSGLILTLGDVKAILFYASLFPAFVDLATINTSDITIVVFVTIVAVGGVKLGYAYSAKRVVSLARGLDKERAVKNTAGGFMVCAGAYLIAKA</sequence>
<evidence type="ECO:0000256" key="1">
    <source>
        <dbReference type="ARBA" id="ARBA00004651"/>
    </source>
</evidence>
<organism evidence="7 8">
    <name type="scientific">Zhongshania aquimaris</name>
    <dbReference type="NCBI Taxonomy" id="2857107"/>
    <lineage>
        <taxon>Bacteria</taxon>
        <taxon>Pseudomonadati</taxon>
        <taxon>Pseudomonadota</taxon>
        <taxon>Gammaproteobacteria</taxon>
        <taxon>Cellvibrionales</taxon>
        <taxon>Spongiibacteraceae</taxon>
        <taxon>Zhongshania</taxon>
    </lineage>
</organism>
<keyword evidence="4 6" id="KW-1133">Transmembrane helix</keyword>
<dbReference type="PANTHER" id="PTHR30086:SF20">
    <property type="entry name" value="ARGININE EXPORTER PROTEIN ARGO-RELATED"/>
    <property type="match status" value="1"/>
</dbReference>
<dbReference type="PANTHER" id="PTHR30086">
    <property type="entry name" value="ARGININE EXPORTER PROTEIN ARGO"/>
    <property type="match status" value="1"/>
</dbReference>
<accession>A0ABS6VTW7</accession>
<proteinExistence type="predicted"/>
<evidence type="ECO:0000256" key="5">
    <source>
        <dbReference type="ARBA" id="ARBA00023136"/>
    </source>
</evidence>
<reference evidence="7" key="1">
    <citation type="submission" date="2021-07" db="EMBL/GenBank/DDBJ databases">
        <title>Zhongshania sp. CAU 1632 isolated from seawater.</title>
        <authorList>
            <person name="Kim W."/>
        </authorList>
    </citation>
    <scope>NUCLEOTIDE SEQUENCE</scope>
    <source>
        <strain evidence="7">CAU 1632</strain>
    </source>
</reference>
<keyword evidence="5 6" id="KW-0472">Membrane</keyword>
<dbReference type="Pfam" id="PF01810">
    <property type="entry name" value="LysE"/>
    <property type="match status" value="1"/>
</dbReference>
<evidence type="ECO:0000256" key="6">
    <source>
        <dbReference type="SAM" id="Phobius"/>
    </source>
</evidence>
<evidence type="ECO:0000313" key="7">
    <source>
        <dbReference type="EMBL" id="MBW2941767.1"/>
    </source>
</evidence>
<evidence type="ECO:0000313" key="8">
    <source>
        <dbReference type="Proteomes" id="UP001166291"/>
    </source>
</evidence>
<evidence type="ECO:0000256" key="2">
    <source>
        <dbReference type="ARBA" id="ARBA00022475"/>
    </source>
</evidence>
<evidence type="ECO:0000256" key="4">
    <source>
        <dbReference type="ARBA" id="ARBA00022989"/>
    </source>
</evidence>
<keyword evidence="8" id="KW-1185">Reference proteome</keyword>
<feature type="transmembrane region" description="Helical" evidence="6">
    <location>
        <begin position="71"/>
        <end position="91"/>
    </location>
</feature>
<keyword evidence="3 6" id="KW-0812">Transmembrane</keyword>
<feature type="transmembrane region" description="Helical" evidence="6">
    <location>
        <begin position="36"/>
        <end position="65"/>
    </location>
</feature>
<comment type="subcellular location">
    <subcellularLocation>
        <location evidence="1">Cell membrane</location>
        <topology evidence="1">Multi-pass membrane protein</topology>
    </subcellularLocation>
</comment>
<name>A0ABS6VTW7_9GAMM</name>
<dbReference type="Proteomes" id="UP001166291">
    <property type="component" value="Unassembled WGS sequence"/>
</dbReference>
<keyword evidence="2" id="KW-1003">Cell membrane</keyword>
<dbReference type="InterPro" id="IPR001123">
    <property type="entry name" value="LeuE-type"/>
</dbReference>
<feature type="transmembrane region" description="Helical" evidence="6">
    <location>
        <begin position="6"/>
        <end position="29"/>
    </location>
</feature>
<dbReference type="RefSeq" id="WP_219043993.1">
    <property type="nucleotide sequence ID" value="NZ_JAHWDQ010000003.1"/>
</dbReference>
<feature type="transmembrane region" description="Helical" evidence="6">
    <location>
        <begin position="112"/>
        <end position="136"/>
    </location>
</feature>